<dbReference type="GO" id="GO:0016787">
    <property type="term" value="F:hydrolase activity"/>
    <property type="evidence" value="ECO:0007669"/>
    <property type="project" value="UniProtKB-KW"/>
</dbReference>
<dbReference type="InterPro" id="IPR012338">
    <property type="entry name" value="Beta-lactam/transpept-like"/>
</dbReference>
<dbReference type="Pfam" id="PF00144">
    <property type="entry name" value="Beta-lactamase"/>
    <property type="match status" value="1"/>
</dbReference>
<dbReference type="AlphaFoldDB" id="A0A3E0J8A0"/>
<feature type="domain" description="Beta-lactamase-related" evidence="3">
    <location>
        <begin position="4"/>
        <end position="322"/>
    </location>
</feature>
<keyword evidence="4" id="KW-0378">Hydrolase</keyword>
<dbReference type="SUPFAM" id="SSF56601">
    <property type="entry name" value="beta-lactamase/transpeptidase-like"/>
    <property type="match status" value="1"/>
</dbReference>
<keyword evidence="2" id="KW-0472">Membrane</keyword>
<dbReference type="GO" id="GO:0016020">
    <property type="term" value="C:membrane"/>
    <property type="evidence" value="ECO:0007669"/>
    <property type="project" value="UniProtKB-SubCell"/>
</dbReference>
<keyword evidence="5" id="KW-1185">Reference proteome</keyword>
<dbReference type="InterPro" id="IPR001466">
    <property type="entry name" value="Beta-lactam-related"/>
</dbReference>
<evidence type="ECO:0000313" key="4">
    <source>
        <dbReference type="EMBL" id="REJ09027.1"/>
    </source>
</evidence>
<reference evidence="4 5" key="1">
    <citation type="submission" date="2018-08" db="EMBL/GenBank/DDBJ databases">
        <title>Genome sequence of Halobacillus trueperi KCTC 3686.</title>
        <authorList>
            <person name="Cho K.H."/>
            <person name="Kwak M.-J."/>
            <person name="Kim B.-Y."/>
            <person name="Chun J."/>
        </authorList>
    </citation>
    <scope>NUCLEOTIDE SEQUENCE [LARGE SCALE GENOMIC DNA]</scope>
    <source>
        <strain evidence="4 5">KCTC 3686</strain>
    </source>
</reference>
<evidence type="ECO:0000256" key="2">
    <source>
        <dbReference type="ARBA" id="ARBA00023136"/>
    </source>
</evidence>
<dbReference type="RefSeq" id="WP_115823784.1">
    <property type="nucleotide sequence ID" value="NZ_QUAE01000008.1"/>
</dbReference>
<gene>
    <name evidence="4" type="ORF">DYE48_11650</name>
</gene>
<sequence length="336" mass="37736">MERLDAKIRELVEKEGFSGSVVVKQGKELVYSKGFGYRNLVEKLPNQKNTKFGVASGSKLFTAVAIAQLVEQKKFAYDTPLHQLLEPCPPCIDERVTIHHLLTHTSGIPDYFDESVMDDFAELWEEKPMYKMEKLEDFVPMFSDKEKMFEPGEKFHYNNAGFIVLGLVVEAVVNKPFTTHVTENIFKAAGMQDAGYYRLDQLPGNTALGYIEEDGSLKTNVYTVPVVGGSDGGSFVTGPDMIGFWRALLNGKLLGEDQVERLLTKHVKVKDGLSYGYGLWLDDVNKKTVYHVMGYDPGVSFHSCVYPEDQWMVTVCSNHSSGAFKIIKGVEELFLK</sequence>
<dbReference type="Gene3D" id="3.40.710.10">
    <property type="entry name" value="DD-peptidase/beta-lactamase superfamily"/>
    <property type="match status" value="1"/>
</dbReference>
<evidence type="ECO:0000256" key="1">
    <source>
        <dbReference type="ARBA" id="ARBA00004370"/>
    </source>
</evidence>
<evidence type="ECO:0000259" key="3">
    <source>
        <dbReference type="Pfam" id="PF00144"/>
    </source>
</evidence>
<accession>A0A3E0J8A0</accession>
<organism evidence="4 5">
    <name type="scientific">Halobacillus trueperi</name>
    <dbReference type="NCBI Taxonomy" id="156205"/>
    <lineage>
        <taxon>Bacteria</taxon>
        <taxon>Bacillati</taxon>
        <taxon>Bacillota</taxon>
        <taxon>Bacilli</taxon>
        <taxon>Bacillales</taxon>
        <taxon>Bacillaceae</taxon>
        <taxon>Halobacillus</taxon>
    </lineage>
</organism>
<evidence type="ECO:0000313" key="5">
    <source>
        <dbReference type="Proteomes" id="UP000256305"/>
    </source>
</evidence>
<name>A0A3E0J8A0_9BACI</name>
<comment type="caution">
    <text evidence="4">The sequence shown here is derived from an EMBL/GenBank/DDBJ whole genome shotgun (WGS) entry which is preliminary data.</text>
</comment>
<dbReference type="Proteomes" id="UP000256305">
    <property type="component" value="Unassembled WGS sequence"/>
</dbReference>
<dbReference type="EMBL" id="QUAE01000008">
    <property type="protein sequence ID" value="REJ09027.1"/>
    <property type="molecule type" value="Genomic_DNA"/>
</dbReference>
<proteinExistence type="predicted"/>
<dbReference type="PANTHER" id="PTHR46825:SF11">
    <property type="entry name" value="PENICILLIN-BINDING PROTEIN 4"/>
    <property type="match status" value="1"/>
</dbReference>
<dbReference type="InterPro" id="IPR050491">
    <property type="entry name" value="AmpC-like"/>
</dbReference>
<comment type="subcellular location">
    <subcellularLocation>
        <location evidence="1">Membrane</location>
    </subcellularLocation>
</comment>
<dbReference type="PANTHER" id="PTHR46825">
    <property type="entry name" value="D-ALANYL-D-ALANINE-CARBOXYPEPTIDASE/ENDOPEPTIDASE AMPH"/>
    <property type="match status" value="1"/>
</dbReference>
<protein>
    <submittedName>
        <fullName evidence="4">Class C beta-lactamase-related serine hydrolase</fullName>
    </submittedName>
</protein>